<dbReference type="Pfam" id="PF03080">
    <property type="entry name" value="Neprosin"/>
    <property type="match status" value="1"/>
</dbReference>
<evidence type="ECO:0000313" key="3">
    <source>
        <dbReference type="EMBL" id="KAK9142409.1"/>
    </source>
</evidence>
<feature type="compositionally biased region" description="Basic residues" evidence="1">
    <location>
        <begin position="153"/>
        <end position="162"/>
    </location>
</feature>
<evidence type="ECO:0000313" key="4">
    <source>
        <dbReference type="Proteomes" id="UP001420932"/>
    </source>
</evidence>
<accession>A0AAP0JYZ5</accession>
<feature type="compositionally biased region" description="Basic and acidic residues" evidence="1">
    <location>
        <begin position="121"/>
        <end position="152"/>
    </location>
</feature>
<evidence type="ECO:0000259" key="2">
    <source>
        <dbReference type="Pfam" id="PF03080"/>
    </source>
</evidence>
<protein>
    <recommendedName>
        <fullName evidence="2">Neprosin PEP catalytic domain-containing protein</fullName>
    </recommendedName>
</protein>
<reference evidence="3 4" key="1">
    <citation type="submission" date="2024-01" db="EMBL/GenBank/DDBJ databases">
        <title>Genome assemblies of Stephania.</title>
        <authorList>
            <person name="Yang L."/>
        </authorList>
    </citation>
    <scope>NUCLEOTIDE SEQUENCE [LARGE SCALE GENOMIC DNA]</scope>
    <source>
        <strain evidence="3">YNDBR</strain>
        <tissue evidence="3">Leaf</tissue>
    </source>
</reference>
<dbReference type="EMBL" id="JBBNAF010000005">
    <property type="protein sequence ID" value="KAK9142409.1"/>
    <property type="molecule type" value="Genomic_DNA"/>
</dbReference>
<keyword evidence="4" id="KW-1185">Reference proteome</keyword>
<comment type="caution">
    <text evidence="3">The sequence shown here is derived from an EMBL/GenBank/DDBJ whole genome shotgun (WGS) entry which is preliminary data.</text>
</comment>
<dbReference type="InterPro" id="IPR053168">
    <property type="entry name" value="Glutamic_endopeptidase"/>
</dbReference>
<dbReference type="PANTHER" id="PTHR31589:SF223">
    <property type="entry name" value="PROTEIN, PUTATIVE (DUF239)-RELATED"/>
    <property type="match status" value="1"/>
</dbReference>
<evidence type="ECO:0000256" key="1">
    <source>
        <dbReference type="SAM" id="MobiDB-lite"/>
    </source>
</evidence>
<dbReference type="AlphaFoldDB" id="A0AAP0JYZ5"/>
<dbReference type="InterPro" id="IPR004314">
    <property type="entry name" value="Neprosin"/>
</dbReference>
<feature type="region of interest" description="Disordered" evidence="1">
    <location>
        <begin position="121"/>
        <end position="162"/>
    </location>
</feature>
<feature type="domain" description="Neprosin PEP catalytic" evidence="2">
    <location>
        <begin position="5"/>
        <end position="64"/>
    </location>
</feature>
<organism evidence="3 4">
    <name type="scientific">Stephania yunnanensis</name>
    <dbReference type="NCBI Taxonomy" id="152371"/>
    <lineage>
        <taxon>Eukaryota</taxon>
        <taxon>Viridiplantae</taxon>
        <taxon>Streptophyta</taxon>
        <taxon>Embryophyta</taxon>
        <taxon>Tracheophyta</taxon>
        <taxon>Spermatophyta</taxon>
        <taxon>Magnoliopsida</taxon>
        <taxon>Ranunculales</taxon>
        <taxon>Menispermaceae</taxon>
        <taxon>Menispermoideae</taxon>
        <taxon>Cissampelideae</taxon>
        <taxon>Stephania</taxon>
    </lineage>
</organism>
<gene>
    <name evidence="3" type="ORF">Syun_011809</name>
</gene>
<dbReference type="Proteomes" id="UP001420932">
    <property type="component" value="Unassembled WGS sequence"/>
</dbReference>
<proteinExistence type="predicted"/>
<name>A0AAP0JYZ5_9MAGN</name>
<sequence>MFQDNGETRLFVHWATTGSTGCFNTYCSGFMVTNKSLPPTIAFKNVSVYGGTKFIADLLIDKSDVSRLKQGGYKGVGAEISVEKVDVAAAHFSASHVWVSNDPDGFANSLWAGWMDVDSKDKHSKSSENELHTPHEMHADKGKPCLSREAKSSKHSRQSFCS</sequence>
<dbReference type="PANTHER" id="PTHR31589">
    <property type="entry name" value="PROTEIN, PUTATIVE (DUF239)-RELATED-RELATED"/>
    <property type="match status" value="1"/>
</dbReference>